<evidence type="ECO:0000313" key="2">
    <source>
        <dbReference type="Proteomes" id="UP001595840"/>
    </source>
</evidence>
<dbReference type="Pfam" id="PF09523">
    <property type="entry name" value="DUF2390"/>
    <property type="match status" value="1"/>
</dbReference>
<evidence type="ECO:0000313" key="1">
    <source>
        <dbReference type="EMBL" id="MFC4361265.1"/>
    </source>
</evidence>
<dbReference type="Proteomes" id="UP001595840">
    <property type="component" value="Unassembled WGS sequence"/>
</dbReference>
<organism evidence="1 2">
    <name type="scientific">Simiduia curdlanivorans</name>
    <dbReference type="NCBI Taxonomy" id="1492769"/>
    <lineage>
        <taxon>Bacteria</taxon>
        <taxon>Pseudomonadati</taxon>
        <taxon>Pseudomonadota</taxon>
        <taxon>Gammaproteobacteria</taxon>
        <taxon>Cellvibrionales</taxon>
        <taxon>Cellvibrionaceae</taxon>
        <taxon>Simiduia</taxon>
    </lineage>
</organism>
<sequence length="161" mass="17562">MTKPNFIDFALSLYAQPAVEAECLQLQDNHDVSVPLLLCCAWLDFGGVGATLESIGVLAKDVLVWEQTVVWPLRQLRRQLKCEAESSAAVAEIRAKIKQAELAAELEVLQRLGAIAWPSCSEPALTSLRLYYQLAGDCDSFGALRARMAVLKADALTGQTN</sequence>
<accession>A0ABV8V013</accession>
<dbReference type="EMBL" id="JBHSCX010000003">
    <property type="protein sequence ID" value="MFC4361265.1"/>
    <property type="molecule type" value="Genomic_DNA"/>
</dbReference>
<protein>
    <submittedName>
        <fullName evidence="1">TIGR02444 family protein</fullName>
    </submittedName>
</protein>
<keyword evidence="2" id="KW-1185">Reference proteome</keyword>
<proteinExistence type="predicted"/>
<dbReference type="NCBIfam" id="TIGR02444">
    <property type="entry name" value="TIGR02444 family protein"/>
    <property type="match status" value="1"/>
</dbReference>
<comment type="caution">
    <text evidence="1">The sequence shown here is derived from an EMBL/GenBank/DDBJ whole genome shotgun (WGS) entry which is preliminary data.</text>
</comment>
<reference evidence="2" key="1">
    <citation type="journal article" date="2019" name="Int. J. Syst. Evol. Microbiol.">
        <title>The Global Catalogue of Microorganisms (GCM) 10K type strain sequencing project: providing services to taxonomists for standard genome sequencing and annotation.</title>
        <authorList>
            <consortium name="The Broad Institute Genomics Platform"/>
            <consortium name="The Broad Institute Genome Sequencing Center for Infectious Disease"/>
            <person name="Wu L."/>
            <person name="Ma J."/>
        </authorList>
    </citation>
    <scope>NUCLEOTIDE SEQUENCE [LARGE SCALE GENOMIC DNA]</scope>
    <source>
        <strain evidence="2">CECT 8570</strain>
    </source>
</reference>
<name>A0ABV8V013_9GAMM</name>
<dbReference type="InterPro" id="IPR012659">
    <property type="entry name" value="CHP02444"/>
</dbReference>
<gene>
    <name evidence="1" type="ORF">ACFOX3_03065</name>
</gene>
<dbReference type="RefSeq" id="WP_290260011.1">
    <property type="nucleotide sequence ID" value="NZ_JAUFQG010000004.1"/>
</dbReference>